<evidence type="ECO:0000313" key="1">
    <source>
        <dbReference type="EMBL" id="CAI9767691.1"/>
    </source>
</evidence>
<evidence type="ECO:0000313" key="2">
    <source>
        <dbReference type="Proteomes" id="UP000834106"/>
    </source>
</evidence>
<organism evidence="1 2">
    <name type="scientific">Fraxinus pennsylvanica</name>
    <dbReference type="NCBI Taxonomy" id="56036"/>
    <lineage>
        <taxon>Eukaryota</taxon>
        <taxon>Viridiplantae</taxon>
        <taxon>Streptophyta</taxon>
        <taxon>Embryophyta</taxon>
        <taxon>Tracheophyta</taxon>
        <taxon>Spermatophyta</taxon>
        <taxon>Magnoliopsida</taxon>
        <taxon>eudicotyledons</taxon>
        <taxon>Gunneridae</taxon>
        <taxon>Pentapetalae</taxon>
        <taxon>asterids</taxon>
        <taxon>lamiids</taxon>
        <taxon>Lamiales</taxon>
        <taxon>Oleaceae</taxon>
        <taxon>Oleeae</taxon>
        <taxon>Fraxinus</taxon>
    </lineage>
</organism>
<dbReference type="PANTHER" id="PTHR33929:SF10">
    <property type="entry name" value="MEMBRANE-ASSOCIATED KINASE REGULATOR 2-RELATED"/>
    <property type="match status" value="1"/>
</dbReference>
<dbReference type="EMBL" id="OU503044">
    <property type="protein sequence ID" value="CAI9767691.1"/>
    <property type="molecule type" value="Genomic_DNA"/>
</dbReference>
<protein>
    <recommendedName>
        <fullName evidence="3">Membrane-associated kinase regulator 5</fullName>
    </recommendedName>
</protein>
<accession>A0AAD1ZGS6</accession>
<dbReference type="PANTHER" id="PTHR33929">
    <property type="entry name" value="MEMBRANE-ASSOCIATED KINASE REGULATOR 2-RELATED"/>
    <property type="match status" value="1"/>
</dbReference>
<evidence type="ECO:0008006" key="3">
    <source>
        <dbReference type="Google" id="ProtNLM"/>
    </source>
</evidence>
<dbReference type="AlphaFoldDB" id="A0AAD1ZGS6"/>
<dbReference type="InterPro" id="IPR039619">
    <property type="entry name" value="MAKR2/5"/>
</dbReference>
<dbReference type="GO" id="GO:0005886">
    <property type="term" value="C:plasma membrane"/>
    <property type="evidence" value="ECO:0007669"/>
    <property type="project" value="InterPro"/>
</dbReference>
<keyword evidence="2" id="KW-1185">Reference proteome</keyword>
<dbReference type="Proteomes" id="UP000834106">
    <property type="component" value="Chromosome 9"/>
</dbReference>
<proteinExistence type="predicted"/>
<gene>
    <name evidence="1" type="ORF">FPE_LOCUS15121</name>
</gene>
<sequence length="309" mass="34316">MESLSIFKFWRNVTGDSFRNSSDVETDDEESFFDLVLKSPGCTNNEETKKEFHFVESPRDVFMTGNNLSMESDSKLLSSPISLLKSGPMFKVFMLGFRKAGKSESGDELPAISSTRFSRSSKNEQSKRFSVKCKSEAAVSPCLTRDNSLRSKLIKESSDETSTVAKPKQSVPKYLKLIKPLYVKVSKRQNEKSKFSNSVTPISSPTTATVNLSQSSRVGSFKIVTKHLGKSRSASAAVGMSPSPINRRDGSLLQQHEDGIQGAILHCKKSYDSSSKELSQLWRSAIGPPNQKAIYPGRNSWEEQKRCSI</sequence>
<name>A0AAD1ZGS6_9LAMI</name>
<reference evidence="1" key="1">
    <citation type="submission" date="2023-05" db="EMBL/GenBank/DDBJ databases">
        <authorList>
            <person name="Huff M."/>
        </authorList>
    </citation>
    <scope>NUCLEOTIDE SEQUENCE</scope>
</reference>